<comment type="caution">
    <text evidence="6">The sequence shown here is derived from an EMBL/GenBank/DDBJ whole genome shotgun (WGS) entry which is preliminary data.</text>
</comment>
<feature type="domain" description="Plastocyanin-like" evidence="3">
    <location>
        <begin position="165"/>
        <end position="301"/>
    </location>
</feature>
<comment type="similarity">
    <text evidence="1">Belongs to the multicopper oxidase family.</text>
</comment>
<dbReference type="InterPro" id="IPR011707">
    <property type="entry name" value="Cu-oxidase-like_N"/>
</dbReference>
<dbReference type="GO" id="GO:0016491">
    <property type="term" value="F:oxidoreductase activity"/>
    <property type="evidence" value="ECO:0007669"/>
    <property type="project" value="InterPro"/>
</dbReference>
<evidence type="ECO:0000256" key="1">
    <source>
        <dbReference type="ARBA" id="ARBA00010609"/>
    </source>
</evidence>
<feature type="domain" description="Plastocyanin-like" evidence="5">
    <location>
        <begin position="38"/>
        <end position="152"/>
    </location>
</feature>
<sequence length="562" mass="63249">MECAGNELLFCMAMVVLLGGMNMVRAEDPTQYYDWRVAYKWLSPLGTAPPQRVITINDQFPGPTLSTITNHVVSINVYNLLDEPLLFTWNGIQMRKNAWQDGTQGTNCPIMPGYNWTYVIQFKDQIGSFFYYPSLNFQRAAGGFGGITIANREIILVPFPQPVGDFTILIGDWYNTDYKVLKDTLDTGYILSNPNGVLINGQKPMDATFWVQQGATYRFRISNVGGATSLNFRIANHPMQVVEVEGTYTNQDYFDSLDIHVGQSYSVLVTMNQVLGDYFIFASPRFAENIPDGIAILRYLNSGNSNLNPIYPISAPPTWDFSFSLIQAKKIRMNLTTGAARPNPQGAYKYKDIPIKRTVILANSGLMVEGKQRYAVGGNSFIYPNTPLLLADYLQIPGVFKIVPFHKHPPSMAFGSPLIMSTFVGNSGLKENFTEIIFQNTEETLQTWHLDGYSFFVVGMEPGSWTKHSRRSYNMNDAISRSTVEVFPFSWTSILVQLDNKGMWRLSSQNLQRQYLGQELYIRVWAPPQGPMGDYNQKPIPSNVILCGKAKGYAKNISSVNF</sequence>
<evidence type="ECO:0000259" key="3">
    <source>
        <dbReference type="Pfam" id="PF00394"/>
    </source>
</evidence>
<dbReference type="Pfam" id="PF07731">
    <property type="entry name" value="Cu-oxidase_2"/>
    <property type="match status" value="1"/>
</dbReference>
<protein>
    <submittedName>
        <fullName evidence="6">Uncharacterized protein</fullName>
    </submittedName>
</protein>
<reference evidence="6" key="1">
    <citation type="submission" date="2021-01" db="EMBL/GenBank/DDBJ databases">
        <title>Adiantum capillus-veneris genome.</title>
        <authorList>
            <person name="Fang Y."/>
            <person name="Liao Q."/>
        </authorList>
    </citation>
    <scope>NUCLEOTIDE SEQUENCE</scope>
    <source>
        <strain evidence="6">H3</strain>
        <tissue evidence="6">Leaf</tissue>
    </source>
</reference>
<feature type="signal peptide" evidence="2">
    <location>
        <begin position="1"/>
        <end position="26"/>
    </location>
</feature>
<dbReference type="GO" id="GO:0005507">
    <property type="term" value="F:copper ion binding"/>
    <property type="evidence" value="ECO:0007669"/>
    <property type="project" value="InterPro"/>
</dbReference>
<dbReference type="Pfam" id="PF07732">
    <property type="entry name" value="Cu-oxidase_3"/>
    <property type="match status" value="1"/>
</dbReference>
<dbReference type="PANTHER" id="PTHR11709:SF296">
    <property type="entry name" value="MULTI-COPPER OXIDASE TYPE I FAMILY PROTEIN"/>
    <property type="match status" value="1"/>
</dbReference>
<dbReference type="AlphaFoldDB" id="A0A9D4V7H2"/>
<dbReference type="SUPFAM" id="SSF49503">
    <property type="entry name" value="Cupredoxins"/>
    <property type="match status" value="3"/>
</dbReference>
<name>A0A9D4V7H2_ADICA</name>
<accession>A0A9D4V7H2</accession>
<dbReference type="OrthoDB" id="2121828at2759"/>
<feature type="chain" id="PRO_5039125840" evidence="2">
    <location>
        <begin position="27"/>
        <end position="562"/>
    </location>
</feature>
<evidence type="ECO:0000313" key="6">
    <source>
        <dbReference type="EMBL" id="KAI5080676.1"/>
    </source>
</evidence>
<evidence type="ECO:0000259" key="5">
    <source>
        <dbReference type="Pfam" id="PF07732"/>
    </source>
</evidence>
<dbReference type="InterPro" id="IPR011706">
    <property type="entry name" value="Cu-oxidase_C"/>
</dbReference>
<dbReference type="Proteomes" id="UP000886520">
    <property type="component" value="Chromosome 4"/>
</dbReference>
<evidence type="ECO:0000256" key="2">
    <source>
        <dbReference type="SAM" id="SignalP"/>
    </source>
</evidence>
<evidence type="ECO:0000259" key="4">
    <source>
        <dbReference type="Pfam" id="PF07731"/>
    </source>
</evidence>
<keyword evidence="2" id="KW-0732">Signal</keyword>
<dbReference type="PANTHER" id="PTHR11709">
    <property type="entry name" value="MULTI-COPPER OXIDASE"/>
    <property type="match status" value="1"/>
</dbReference>
<dbReference type="InterPro" id="IPR001117">
    <property type="entry name" value="Cu-oxidase_2nd"/>
</dbReference>
<organism evidence="6 7">
    <name type="scientific">Adiantum capillus-veneris</name>
    <name type="common">Maidenhair fern</name>
    <dbReference type="NCBI Taxonomy" id="13818"/>
    <lineage>
        <taxon>Eukaryota</taxon>
        <taxon>Viridiplantae</taxon>
        <taxon>Streptophyta</taxon>
        <taxon>Embryophyta</taxon>
        <taxon>Tracheophyta</taxon>
        <taxon>Polypodiopsida</taxon>
        <taxon>Polypodiidae</taxon>
        <taxon>Polypodiales</taxon>
        <taxon>Pteridineae</taxon>
        <taxon>Pteridaceae</taxon>
        <taxon>Vittarioideae</taxon>
        <taxon>Adiantum</taxon>
    </lineage>
</organism>
<dbReference type="Gene3D" id="2.60.40.420">
    <property type="entry name" value="Cupredoxins - blue copper proteins"/>
    <property type="match status" value="3"/>
</dbReference>
<dbReference type="EMBL" id="JABFUD020000004">
    <property type="protein sequence ID" value="KAI5080676.1"/>
    <property type="molecule type" value="Genomic_DNA"/>
</dbReference>
<keyword evidence="7" id="KW-1185">Reference proteome</keyword>
<dbReference type="Pfam" id="PF00394">
    <property type="entry name" value="Cu-oxidase"/>
    <property type="match status" value="1"/>
</dbReference>
<dbReference type="InterPro" id="IPR045087">
    <property type="entry name" value="Cu-oxidase_fam"/>
</dbReference>
<feature type="domain" description="Plastocyanin-like" evidence="4">
    <location>
        <begin position="431"/>
        <end position="529"/>
    </location>
</feature>
<gene>
    <name evidence="6" type="ORF">GOP47_0003859</name>
</gene>
<dbReference type="InterPro" id="IPR008972">
    <property type="entry name" value="Cupredoxin"/>
</dbReference>
<proteinExistence type="inferred from homology"/>
<evidence type="ECO:0000313" key="7">
    <source>
        <dbReference type="Proteomes" id="UP000886520"/>
    </source>
</evidence>